<dbReference type="InterPro" id="IPR011042">
    <property type="entry name" value="6-blade_b-propeller_TolB-like"/>
</dbReference>
<evidence type="ECO:0000313" key="4">
    <source>
        <dbReference type="EMBL" id="OEH77176.1"/>
    </source>
</evidence>
<evidence type="ECO:0000313" key="5">
    <source>
        <dbReference type="Proteomes" id="UP000095192"/>
    </source>
</evidence>
<dbReference type="InterPro" id="IPR011641">
    <property type="entry name" value="Tyr-kin_ephrin_A/B_rcpt-like"/>
</dbReference>
<accession>A0A1D3D146</accession>
<dbReference type="VEuPathDB" id="ToxoDB:LOC113146601"/>
<name>A0A1D3D146_9EIME</name>
<dbReference type="VEuPathDB" id="ToxoDB:cyc_05225"/>
<reference evidence="4 5" key="1">
    <citation type="journal article" date="2016" name="BMC Genomics">
        <title>Comparative genomics reveals Cyclospora cayetanensis possesses coccidia-like metabolism and invasion components but unique surface antigens.</title>
        <authorList>
            <person name="Liu S."/>
            <person name="Wang L."/>
            <person name="Zheng H."/>
            <person name="Xu Z."/>
            <person name="Roellig D.M."/>
            <person name="Li N."/>
            <person name="Frace M.A."/>
            <person name="Tang K."/>
            <person name="Arrowood M.J."/>
            <person name="Moss D.M."/>
            <person name="Zhang L."/>
            <person name="Feng Y."/>
            <person name="Xiao L."/>
        </authorList>
    </citation>
    <scope>NUCLEOTIDE SEQUENCE [LARGE SCALE GENOMIC DNA]</scope>
    <source>
        <strain evidence="4 5">CHN_HEN01</strain>
    </source>
</reference>
<comment type="caution">
    <text evidence="4">The sequence shown here is derived from an EMBL/GenBank/DDBJ whole genome shotgun (WGS) entry which is preliminary data.</text>
</comment>
<dbReference type="EMBL" id="JROU02001178">
    <property type="protein sequence ID" value="OEH77176.1"/>
    <property type="molecule type" value="Genomic_DNA"/>
</dbReference>
<protein>
    <submittedName>
        <fullName evidence="4">Cast multi-domain related protein</fullName>
    </submittedName>
</protein>
<dbReference type="PANTHER" id="PTHR46104">
    <property type="entry name" value="GENE 9195-RELATED-RELATED"/>
    <property type="match status" value="1"/>
</dbReference>
<feature type="domain" description="Tyrosine-protein kinase ephrin type A/B receptor-like" evidence="3">
    <location>
        <begin position="1231"/>
        <end position="1255"/>
    </location>
</feature>
<evidence type="ECO:0000259" key="3">
    <source>
        <dbReference type="Pfam" id="PF07699"/>
    </source>
</evidence>
<dbReference type="Pfam" id="PF07699">
    <property type="entry name" value="Ephrin_rec_like"/>
    <property type="match status" value="1"/>
</dbReference>
<dbReference type="SUPFAM" id="SSF57184">
    <property type="entry name" value="Growth factor receptor domain"/>
    <property type="match status" value="4"/>
</dbReference>
<sequence length="3151" mass="345064">MCPEGSPTAIPCPPGTKQPSLGQATCMECVAGFNGAFACGSSGEICSGGTVNGTRCPAGFTCPAGTIVSTSFPCPVGTYSQASGESSSICIPCEEGFYCDSPGLTTPTAKCTGGYYCPPGTSWKEPITFCKHGEICPPGSAEPQDCPPNHYCNTVKLAEPSGRNAIVEYDVASKALKPLENIGASLANPLGLALDEDCTNLYIADSGNHSVVRHTFGTDGITRIIGTGTAGENGVETPPDTIQLNLPSGVVVDKQQLYVVDSGNKRVLRMDMTSNQLLKSIGRSLLKQSSDAVGTVSDADLTAALPNTHASMLSSSTGTSVRASYAYFELPVSAALALRKDKQVLVVSDAGARALREVDLDAETMSTLVDYSSWESAVVEKAAKSIAATGLHMAFHGVSTFYGAEQKQTGVLFADSYMHRVRRIEIETDLYSLDPTVDIPCPAGRTKMRLTVVASVVPAGAVSISAPLPTTGTLLRFLEAKTDLEVSARARTLTSGWFRSGTTTTCCRAEACLNKLDGDTKEEDLLVIELENPMDLVNIRIEAQGDQTNTSFIGAELRQKGSCSSFCGRNVESKESTWPVTNMHQKGKGSLSLPNASHYAINVESSAEAMTHVQSIVLRFHHRNSSGLVRVELTTRDTRGPVAQQQCQPGTYQPDTGAASCVVCPDGYYCDEFGLTTPKECPGYYCTEGSWTATPLAGMIHPDTGEESSVGDVCPPNHYCPQGASKPTACPRGTFYQIGGATSADECFQCSAGFACVSEGVQIPCAAGYVCLEGATTSTPTELRMGNKCPAGSYCPEGSFAEKARINPELRLAWTVQQANIALGRETQLLLGRVFRVMFAIEAPQLDNRTMEAQENFVQKDGSVKLAQPTPLRALQAHILTKPICPEGSAQPMLCPLGSIPSEEPDADDTCVPCPAGKYCRGAIIAGECLAGFFCGLGNWVPNPWMEQVNNEPYVPPRIASQGSMTMLTMENWQETGEEGYGGIPCPAGHYCPAGTTKPIACPVGSVRQGLMGRWETDCSICPKGFFCPLLSLVPEPCPAGHFCPLGSTKPRPCFGGTYNPHQEGSGTSSCLLCLAGYLCPGEGNGELGPENQCPTGHYCLEGSQQPIPCPPGTYADEQGLKSESGCKPCSAGTYCPSDGSSGPGYQCPAGHVCPSGTAIPRKCLQGTWCPAGSGEAQKCPAGAVCAIGSGAPQSCPLGSYCPLDKSVPIPCPAGYMGSVDRSDTSSLDTGCTICPRGTYSDETGMSECLPCPPGYVCLEGCSARLCAVLQSGTYNNMEGQTGCILCGATATSNSQATSCSCKGTNRSFQSADRSCVCLSGFHYIQGQQDLSDQDGVEPCQQTLYDECGDDTSRDATGACKTPDEVCTSQCGPGGGSFSSISGLCMCAGRKSLDEVCDETCRAARPQMILNNSTIVLDDPESLTGDREFALDELTSQWGLASGAFNCNERTGCTVRIFDTTLANMNGLVGVPQSLVDDIDERIQQVSKDQSRLSAEEINIHSSAGGSDFGYFGVSDPVQCLPLGTTVAWYIRPSPNPIYPVYLRNSLLNTNKEFDYGAFRSLDNEMQAGEQRILFLFTFNESGLYTFGLNSDQNKILVLRVMEARRLCREDALLPQLRTVETLAAVAAQLPSNIEATSLFMAAILAIAIGVMGVLVFLAAWIFTHQRLENFRACSKALNIQLPPRANDATVDEMADLVLHTQAKVSRKEDPGVLRARQALAKRLDMQDPRVFIAVLILAKDIQEKTETQCEQIRTQRCEGLSQLVEITKSMKHELVNQIKEAVNSEAWSKEADELREDILSSLLSLLSLKRIDLINNLARMGKEHEEVMALKKKCTQLLCLQSTSEIGSQTDSLHSSMLLPALDEKGQASMSSNKPSVEEQVESLLEEFRRAQADADDKLPCVTELYKAKLKTLLNDLMIGSAELELSSAKASLKMHQDEADERLTVGIYNIMCKAVRQFEIYGAAIEREVNTCIKATNKAFNDAKATISTSAMNSMEPANVLRAAVASSLKEARSRTQVAAGQAQDIISTLEAEALEQITSWNTDYQSEFEHMHDTVITAQNDVLNRAYGTETRLLLASMQTTRSRLLEQIHKRHERIHAIRCSSLLDELQVTLDASISVTGRKKRQQQIDEAVDEAAMHCEAALFQHLAKYGVDLATVLQKNPDNINAVGTMREELQIQHRSVLAEHREKTLESLRNQREEATEELWELESSARKKLTEEHHDQTEQIQLTRVWIEDAAAQEDAARNEYETSVFNIRKQHLEGIRELDHIKLLASFKQKLLNRINGEFLTRAAEARRDGLDSDAEETLLQKWKNAAADLEHIIAREREVYRHYAERMCMVQREKNFEAFADSQERRLRQTALTKSLELAEARESEEYLHENLRFSMNEVQRIVWRSCALSGGGTTLQSYADVHQVWIIAPGNKLYKTATELQKQLRYRRKKCIDYSTIKQNSVESGSKRAIAVLQSQSIQELSDDTSDTEESSRGAAVLVQADAPDTIADIVSDAQRRLEEVLIEIAKEQEDAAEQEKVEIQQESAQLQKMHEIAKRKLSDEHRAKLALVTDDAKEQLLREHENALSQMDAALEAEQKQQEERAHCKFIERQQRLLQKRREAEEQKQKAVQAAEAELEARLIALASKEKAVEQEELQRLANQGTDTAAVVELLARRHNKEVSCLLQELSLKKAEDISAKIEQFWSAKGGRNCDNRPDDVQMLYKAELQELLFVETQAAEDRMTLQLQELQHKQASEIEDILKHMECRLKAKQERKTNLSEQEQAFQLNKEAEAAAQEEIGILEQRMVEEEQQIIKEMEEKRHAYDRLLGQLRQRREAEERRRVLRQNHVKRIEREAPGSELSHLMGQFAEDTKLLDKALAEEAERQHSIMRKRALLRNAEKSERLNTKRLVEKQRFLINQSEIRRREIALNNARAGARTQRHMVETMNKKELEKRMELAHRLEEQRNWAPIWREIFEEEQNAGTFDSWEHDDEQITFAGHFATNLLHTERILISEAAFMRELLGGFRKLSYILSLIKLAPNTEPMRSQDEMPGTSSESESSVESTGSEVITTNLSNNKSSSKSSRLDSSSDSSASQVSLGSSSGDSRVSGFEVSSSTSGLSASEGRSQSSCTSGDSSKNSAISKSGDIADGLRGNPNRG</sequence>
<dbReference type="SMART" id="SM01411">
    <property type="entry name" value="Ephrin_rec_like"/>
    <property type="match status" value="11"/>
</dbReference>
<feature type="coiled-coil region" evidence="1">
    <location>
        <begin position="2746"/>
        <end position="2826"/>
    </location>
</feature>
<proteinExistence type="predicted"/>
<dbReference type="Proteomes" id="UP000095192">
    <property type="component" value="Unassembled WGS sequence"/>
</dbReference>
<feature type="region of interest" description="Disordered" evidence="2">
    <location>
        <begin position="3035"/>
        <end position="3151"/>
    </location>
</feature>
<keyword evidence="5" id="KW-1185">Reference proteome</keyword>
<dbReference type="Gene3D" id="2.120.10.30">
    <property type="entry name" value="TolB, C-terminal domain"/>
    <property type="match status" value="1"/>
</dbReference>
<feature type="coiled-coil region" evidence="1">
    <location>
        <begin position="2187"/>
        <end position="2214"/>
    </location>
</feature>
<keyword evidence="1" id="KW-0175">Coiled coil</keyword>
<evidence type="ECO:0000256" key="2">
    <source>
        <dbReference type="SAM" id="MobiDB-lite"/>
    </source>
</evidence>
<dbReference type="PANTHER" id="PTHR46104:SF1">
    <property type="entry name" value="GENE 9195-RELATED"/>
    <property type="match status" value="1"/>
</dbReference>
<organism evidence="4 5">
    <name type="scientific">Cyclospora cayetanensis</name>
    <dbReference type="NCBI Taxonomy" id="88456"/>
    <lineage>
        <taxon>Eukaryota</taxon>
        <taxon>Sar</taxon>
        <taxon>Alveolata</taxon>
        <taxon>Apicomplexa</taxon>
        <taxon>Conoidasida</taxon>
        <taxon>Coccidia</taxon>
        <taxon>Eucoccidiorida</taxon>
        <taxon>Eimeriorina</taxon>
        <taxon>Eimeriidae</taxon>
        <taxon>Cyclospora</taxon>
    </lineage>
</organism>
<feature type="coiled-coil region" evidence="1">
    <location>
        <begin position="2504"/>
        <end position="2654"/>
    </location>
</feature>
<evidence type="ECO:0000256" key="1">
    <source>
        <dbReference type="SAM" id="Coils"/>
    </source>
</evidence>
<dbReference type="InterPro" id="IPR009030">
    <property type="entry name" value="Growth_fac_rcpt_cys_sf"/>
</dbReference>
<feature type="compositionally biased region" description="Polar residues" evidence="2">
    <location>
        <begin position="3120"/>
        <end position="3135"/>
    </location>
</feature>
<gene>
    <name evidence="4" type="ORF">cyc_05225</name>
</gene>
<dbReference type="SUPFAM" id="SSF63825">
    <property type="entry name" value="YWTD domain"/>
    <property type="match status" value="1"/>
</dbReference>
<dbReference type="InParanoid" id="A0A1D3D146"/>
<feature type="compositionally biased region" description="Low complexity" evidence="2">
    <location>
        <begin position="3045"/>
        <end position="3119"/>
    </location>
</feature>
<dbReference type="Gene3D" id="2.10.50.10">
    <property type="entry name" value="Tumor Necrosis Factor Receptor, subunit A, domain 2"/>
    <property type="match status" value="3"/>
</dbReference>